<dbReference type="GO" id="GO:0003677">
    <property type="term" value="F:DNA binding"/>
    <property type="evidence" value="ECO:0007669"/>
    <property type="project" value="InterPro"/>
</dbReference>
<gene>
    <name evidence="2" type="ORF">RU87_GL000283</name>
</gene>
<evidence type="ECO:0000259" key="1">
    <source>
        <dbReference type="SMART" id="SM00850"/>
    </source>
</evidence>
<organism evidence="2 3">
    <name type="scientific">Pseudolactococcus plantarum</name>
    <dbReference type="NCBI Taxonomy" id="1365"/>
    <lineage>
        <taxon>Bacteria</taxon>
        <taxon>Bacillati</taxon>
        <taxon>Bacillota</taxon>
        <taxon>Bacilli</taxon>
        <taxon>Lactobacillales</taxon>
        <taxon>Streptococcaceae</taxon>
        <taxon>Pseudolactococcus</taxon>
    </lineage>
</organism>
<dbReference type="GO" id="GO:0000160">
    <property type="term" value="P:phosphorelay signal transduction system"/>
    <property type="evidence" value="ECO:0007669"/>
    <property type="project" value="InterPro"/>
</dbReference>
<evidence type="ECO:0000313" key="3">
    <source>
        <dbReference type="Proteomes" id="UP000242246"/>
    </source>
</evidence>
<dbReference type="Gene3D" id="3.40.50.2300">
    <property type="match status" value="1"/>
</dbReference>
<dbReference type="SUPFAM" id="SSF52172">
    <property type="entry name" value="CheY-like"/>
    <property type="match status" value="1"/>
</dbReference>
<comment type="caution">
    <text evidence="2">The sequence shown here is derived from an EMBL/GenBank/DDBJ whole genome shotgun (WGS) entry which is preliminary data.</text>
</comment>
<dbReference type="Gene3D" id="2.40.50.1020">
    <property type="entry name" value="LytTr DNA-binding domain"/>
    <property type="match status" value="1"/>
</dbReference>
<dbReference type="InterPro" id="IPR001789">
    <property type="entry name" value="Sig_transdc_resp-reg_receiver"/>
</dbReference>
<dbReference type="OrthoDB" id="9788600at2"/>
<dbReference type="RefSeq" id="WP_068163604.1">
    <property type="nucleotide sequence ID" value="NZ_JXJX01000010.1"/>
</dbReference>
<reference evidence="2 3" key="1">
    <citation type="submission" date="2014-12" db="EMBL/GenBank/DDBJ databases">
        <title>Draft genome sequences of 10 type strains of Lactococcus.</title>
        <authorList>
            <person name="Sun Z."/>
            <person name="Zhong Z."/>
            <person name="Liu W."/>
            <person name="Zhang W."/>
            <person name="Zhang H."/>
        </authorList>
    </citation>
    <scope>NUCLEOTIDE SEQUENCE [LARGE SCALE GENOMIC DNA]</scope>
    <source>
        <strain evidence="2 3">DSM 20686</strain>
    </source>
</reference>
<dbReference type="EMBL" id="JXJX01000010">
    <property type="protein sequence ID" value="PCS06087.1"/>
    <property type="molecule type" value="Genomic_DNA"/>
</dbReference>
<dbReference type="InterPro" id="IPR011006">
    <property type="entry name" value="CheY-like_superfamily"/>
</dbReference>
<dbReference type="Pfam" id="PF04397">
    <property type="entry name" value="LytTR"/>
    <property type="match status" value="1"/>
</dbReference>
<name>A0A2A5RXW8_9LACT</name>
<sequence>MDTQIKIALCHDEAVSLIRQQNLISMILRDMKIYNFSIKLFCCANTLLEAKEGFDLIFLDTTLSETHAFKLADSLVNQHNYLKIIYVSSELTLSQDSLRHHAFRFLSKPLQYDDLKEALATFLRFQSEHQISLCFEQKQIRRVWLNEIIYVEAIEKQSEFYFVDNSCFVDNKRLKYWRDYLANYPLFYSESRLHIINLKEIVCLNNETKEVEFKDFSISLSRREFTKLKKILLDQ</sequence>
<protein>
    <recommendedName>
        <fullName evidence="1">HTH LytTR-type domain-containing protein</fullName>
    </recommendedName>
</protein>
<proteinExistence type="predicted"/>
<feature type="domain" description="HTH LytTR-type" evidence="1">
    <location>
        <begin position="138"/>
        <end position="233"/>
    </location>
</feature>
<evidence type="ECO:0000313" key="2">
    <source>
        <dbReference type="EMBL" id="PCS06087.1"/>
    </source>
</evidence>
<keyword evidence="3" id="KW-1185">Reference proteome</keyword>
<dbReference type="SMART" id="SM00850">
    <property type="entry name" value="LytTR"/>
    <property type="match status" value="1"/>
</dbReference>
<dbReference type="Proteomes" id="UP000242246">
    <property type="component" value="Unassembled WGS sequence"/>
</dbReference>
<dbReference type="Pfam" id="PF00072">
    <property type="entry name" value="Response_reg"/>
    <property type="match status" value="1"/>
</dbReference>
<dbReference type="AlphaFoldDB" id="A0A2A5RXW8"/>
<dbReference type="InterPro" id="IPR007492">
    <property type="entry name" value="LytTR_DNA-bd_dom"/>
</dbReference>
<dbReference type="STRING" id="1348632.GCA_001591745_01398"/>
<accession>A0A2A5RXW8</accession>